<organism evidence="1 2">
    <name type="scientific">Thermophilibacter provencensis</name>
    <dbReference type="NCBI Taxonomy" id="1852386"/>
    <lineage>
        <taxon>Bacteria</taxon>
        <taxon>Bacillati</taxon>
        <taxon>Actinomycetota</taxon>
        <taxon>Coriobacteriia</taxon>
        <taxon>Coriobacteriales</taxon>
        <taxon>Atopobiaceae</taxon>
        <taxon>Thermophilibacter</taxon>
    </lineage>
</organism>
<keyword evidence="2" id="KW-1185">Reference proteome</keyword>
<proteinExistence type="predicted"/>
<reference evidence="1 2" key="2">
    <citation type="submission" date="2023-06" db="EMBL/GenBank/DDBJ databases">
        <title>Identification and characterization of horizontal gene transfer across gut microbiota members of farm animals based on homology search.</title>
        <authorList>
            <person name="Schwarzerova J."/>
            <person name="Nykrynova M."/>
            <person name="Jureckova K."/>
            <person name="Cejkova D."/>
            <person name="Rychlik I."/>
        </authorList>
    </citation>
    <scope>NUCLEOTIDE SEQUENCE [LARGE SCALE GENOMIC DNA]</scope>
    <source>
        <strain evidence="1 2">153_Feed</strain>
    </source>
</reference>
<sequence>MNAFLAGADSLKLTRLARRDPGLRLVTCEDGLCRPAAEPIDPAALREALPQELSGFTVARPLSLASFSRDTRSQSSLVDPRAFLARLPEGSFLEVVRESGVPFGPARDPVRLLVESPGISLVGFARKLQQLVKSEAISEDAAFARLLSLAMEACGLYARDPRAPLTGECSYDIESVTSADDLRAYLSELSRLQGLRLAREVARYAKDGSGSPGETVLSLAMRLPPRRGGIPLPDFVENVPIEWPEDARDIVKHQTMRPDFHWPRHHVASEYNGGFHGQSSAYVEDSFRVQDYAACNIAMVPATYDDIRNAASLERFVRLVAKKLAPHEDAGFPRRVAESIADPQAREKRVVLLGQLLPPDPRYSE</sequence>
<dbReference type="EMBL" id="JAUDEA010000013">
    <property type="protein sequence ID" value="MDM8271616.1"/>
    <property type="molecule type" value="Genomic_DNA"/>
</dbReference>
<accession>A0ABT7V554</accession>
<gene>
    <name evidence="1" type="ORF">QUW25_08055</name>
</gene>
<name>A0ABT7V554_9ACTN</name>
<comment type="caution">
    <text evidence="1">The sequence shown here is derived from an EMBL/GenBank/DDBJ whole genome shotgun (WGS) entry which is preliminary data.</text>
</comment>
<reference evidence="1 2" key="3">
    <citation type="submission" date="2023-06" db="EMBL/GenBank/DDBJ databases">
        <authorList>
            <person name="Zeman M."/>
            <person name="Kubasova T."/>
            <person name="Jahodarova E."/>
            <person name="Nykrynova M."/>
            <person name="Rychlik I."/>
        </authorList>
    </citation>
    <scope>NUCLEOTIDE SEQUENCE [LARGE SCALE GENOMIC DNA]</scope>
    <source>
        <strain evidence="1 2">153_Feed</strain>
    </source>
</reference>
<reference evidence="2" key="1">
    <citation type="submission" date="2023-06" db="EMBL/GenBank/DDBJ databases">
        <title>Identification and characterization of horizontal gene transfer across gut microbiota members of farm animals based on homology search.</title>
        <authorList>
            <person name="Zeman M."/>
            <person name="Kubasova T."/>
            <person name="Jahodarova E."/>
            <person name="Nykrynova M."/>
            <person name="Rychlik I."/>
        </authorList>
    </citation>
    <scope>NUCLEOTIDE SEQUENCE [LARGE SCALE GENOMIC DNA]</scope>
    <source>
        <strain evidence="2">153_Feed</strain>
    </source>
</reference>
<evidence type="ECO:0000313" key="1">
    <source>
        <dbReference type="EMBL" id="MDM8271616.1"/>
    </source>
</evidence>
<protein>
    <submittedName>
        <fullName evidence="1">Uncharacterized protein</fullName>
    </submittedName>
</protein>
<dbReference type="RefSeq" id="WP_289511693.1">
    <property type="nucleotide sequence ID" value="NZ_JAUDEA010000013.1"/>
</dbReference>
<evidence type="ECO:0000313" key="2">
    <source>
        <dbReference type="Proteomes" id="UP001529256"/>
    </source>
</evidence>
<dbReference type="Proteomes" id="UP001529256">
    <property type="component" value="Unassembled WGS sequence"/>
</dbReference>